<evidence type="ECO:0000256" key="7">
    <source>
        <dbReference type="ARBA" id="ARBA00037085"/>
    </source>
</evidence>
<dbReference type="Gene3D" id="1.20.140.10">
    <property type="entry name" value="Butyryl-CoA Dehydrogenase, subunit A, domain 3"/>
    <property type="match status" value="1"/>
</dbReference>
<evidence type="ECO:0000256" key="8">
    <source>
        <dbReference type="ARBA" id="ARBA00040394"/>
    </source>
</evidence>
<sequence>MEQPAQRAPWMDDELVAFRDAIRRFIDREFVPNEARWAEQGHIDREMWRKAGEIGLLCASIPEAYGGGGGNFAHEAVITLELADALVSGFGNGVHSGIVAHYLLRYGTEEQKQRWLPRMATGELVAAIAMSEPGAGSNLRGIRTRARRMGEHYVLDGAKTFITNGLLADLVFVVAKTDPDAGAKGISILVLETAQAEGFRRGRLLEKIGQKGQDTAELFFDEVRVPAENLLGGVAGQGMYQLMQQLPQERLIIALGAAASMARAVQLTVEYTQKRDVFGQPLWQMQNTRFKMAECATKATIARSFVDECMVLQLKGELSSEQAAMAKWWTTQANCEVIDECLQLHGGYGYMLEYPIARMYANARVSKIYGGSNEIMKEIVARGFD</sequence>
<reference evidence="13 14" key="1">
    <citation type="submission" date="2019-07" db="EMBL/GenBank/DDBJ databases">
        <title>Qingshengfaniella alkalisoli gen. nov., sp. nov., isolated from saline soil.</title>
        <authorList>
            <person name="Xu L."/>
            <person name="Huang X.-X."/>
            <person name="Sun J.-Q."/>
        </authorList>
    </citation>
    <scope>NUCLEOTIDE SEQUENCE [LARGE SCALE GENOMIC DNA]</scope>
    <source>
        <strain evidence="13 14">DSM 27279</strain>
    </source>
</reference>
<gene>
    <name evidence="13" type="ORF">FOZ76_02175</name>
</gene>
<dbReference type="OrthoDB" id="7807987at2"/>
<accession>A0A556B079</accession>
<dbReference type="Proteomes" id="UP000318405">
    <property type="component" value="Unassembled WGS sequence"/>
</dbReference>
<dbReference type="InterPro" id="IPR009075">
    <property type="entry name" value="AcylCo_DH/oxidase_C"/>
</dbReference>
<dbReference type="InterPro" id="IPR006089">
    <property type="entry name" value="Acyl-CoA_DH_CS"/>
</dbReference>
<organism evidence="13 14">
    <name type="scientific">Verticiella sediminum</name>
    <dbReference type="NCBI Taxonomy" id="1247510"/>
    <lineage>
        <taxon>Bacteria</taxon>
        <taxon>Pseudomonadati</taxon>
        <taxon>Pseudomonadota</taxon>
        <taxon>Betaproteobacteria</taxon>
        <taxon>Burkholderiales</taxon>
        <taxon>Alcaligenaceae</taxon>
        <taxon>Verticiella</taxon>
    </lineage>
</organism>
<dbReference type="FunFam" id="2.40.110.10:FF:000002">
    <property type="entry name" value="Acyl-CoA dehydrogenase fadE12"/>
    <property type="match status" value="1"/>
</dbReference>
<dbReference type="GO" id="GO:0005737">
    <property type="term" value="C:cytoplasm"/>
    <property type="evidence" value="ECO:0007669"/>
    <property type="project" value="TreeGrafter"/>
</dbReference>
<evidence type="ECO:0000256" key="9">
    <source>
        <dbReference type="ARBA" id="ARBA00042660"/>
    </source>
</evidence>
<evidence type="ECO:0000259" key="12">
    <source>
        <dbReference type="Pfam" id="PF02771"/>
    </source>
</evidence>
<protein>
    <recommendedName>
        <fullName evidence="8">Acyl-[acyl-carrier-protein] dehydrogenase MbtN</fullName>
    </recommendedName>
    <alternativeName>
        <fullName evidence="9">Mycobactin synthase protein N</fullName>
    </alternativeName>
</protein>
<dbReference type="GO" id="GO:0003995">
    <property type="term" value="F:acyl-CoA dehydrogenase activity"/>
    <property type="evidence" value="ECO:0007669"/>
    <property type="project" value="InterPro"/>
</dbReference>
<keyword evidence="6" id="KW-0560">Oxidoreductase</keyword>
<evidence type="ECO:0000313" key="13">
    <source>
        <dbReference type="EMBL" id="TSH98581.1"/>
    </source>
</evidence>
<dbReference type="Gene3D" id="1.10.540.10">
    <property type="entry name" value="Acyl-CoA dehydrogenase/oxidase, N-terminal domain"/>
    <property type="match status" value="1"/>
</dbReference>
<dbReference type="InterPro" id="IPR037069">
    <property type="entry name" value="AcylCoA_DH/ox_N_sf"/>
</dbReference>
<dbReference type="PANTHER" id="PTHR48083:SF20">
    <property type="entry name" value="LONG-CHAIN SPECIFIC ACYL-COA DEHYDROGENASE, MITOCHONDRIAL"/>
    <property type="match status" value="1"/>
</dbReference>
<dbReference type="GO" id="GO:0033539">
    <property type="term" value="P:fatty acid beta-oxidation using acyl-CoA dehydrogenase"/>
    <property type="evidence" value="ECO:0007669"/>
    <property type="project" value="TreeGrafter"/>
</dbReference>
<dbReference type="InterPro" id="IPR013786">
    <property type="entry name" value="AcylCoA_DH/ox_N"/>
</dbReference>
<dbReference type="SUPFAM" id="SSF47203">
    <property type="entry name" value="Acyl-CoA dehydrogenase C-terminal domain-like"/>
    <property type="match status" value="1"/>
</dbReference>
<dbReference type="InterPro" id="IPR006091">
    <property type="entry name" value="Acyl-CoA_Oxase/DH_mid-dom"/>
</dbReference>
<dbReference type="EMBL" id="VLTJ01000004">
    <property type="protein sequence ID" value="TSH98581.1"/>
    <property type="molecule type" value="Genomic_DNA"/>
</dbReference>
<dbReference type="FunFam" id="1.20.140.10:FF:000001">
    <property type="entry name" value="Acyl-CoA dehydrogenase"/>
    <property type="match status" value="1"/>
</dbReference>
<evidence type="ECO:0000256" key="4">
    <source>
        <dbReference type="ARBA" id="ARBA00022630"/>
    </source>
</evidence>
<dbReference type="InterPro" id="IPR046373">
    <property type="entry name" value="Acyl-CoA_Oxase/DH_mid-dom_sf"/>
</dbReference>
<dbReference type="FunFam" id="1.10.540.10:FF:000026">
    <property type="entry name" value="Acyl-CoA dehydrogenase medium chain"/>
    <property type="match status" value="1"/>
</dbReference>
<comment type="pathway">
    <text evidence="2">Siderophore biosynthesis; mycobactin biosynthesis.</text>
</comment>
<evidence type="ECO:0000256" key="6">
    <source>
        <dbReference type="ARBA" id="ARBA00023002"/>
    </source>
</evidence>
<comment type="caution">
    <text evidence="13">The sequence shown here is derived from an EMBL/GenBank/DDBJ whole genome shotgun (WGS) entry which is preliminary data.</text>
</comment>
<dbReference type="InterPro" id="IPR009100">
    <property type="entry name" value="AcylCoA_DH/oxidase_NM_dom_sf"/>
</dbReference>
<keyword evidence="14" id="KW-1185">Reference proteome</keyword>
<feature type="domain" description="Acyl-CoA dehydrogenase/oxidase C-terminal" evidence="10">
    <location>
        <begin position="236"/>
        <end position="383"/>
    </location>
</feature>
<proteinExistence type="inferred from homology"/>
<evidence type="ECO:0000256" key="1">
    <source>
        <dbReference type="ARBA" id="ARBA00001974"/>
    </source>
</evidence>
<dbReference type="InterPro" id="IPR050741">
    <property type="entry name" value="Acyl-CoA_dehydrogenase"/>
</dbReference>
<dbReference type="Pfam" id="PF02771">
    <property type="entry name" value="Acyl-CoA_dh_N"/>
    <property type="match status" value="1"/>
</dbReference>
<name>A0A556B079_9BURK</name>
<comment type="function">
    <text evidence="7">Catalyzes the dehydrogenation at the alpha-beta position of ACP-bound acyl chains. This results in the introduction of a double bond in the lipidic chain, which is further transferred to the epsilon-amino group of lysine residue in the mycobactin core by MbtK.</text>
</comment>
<evidence type="ECO:0000256" key="2">
    <source>
        <dbReference type="ARBA" id="ARBA00005102"/>
    </source>
</evidence>
<dbReference type="PROSITE" id="PS00073">
    <property type="entry name" value="ACYL_COA_DH_2"/>
    <property type="match status" value="1"/>
</dbReference>
<dbReference type="PANTHER" id="PTHR48083">
    <property type="entry name" value="MEDIUM-CHAIN SPECIFIC ACYL-COA DEHYDROGENASE, MITOCHONDRIAL-RELATED"/>
    <property type="match status" value="1"/>
</dbReference>
<dbReference type="Pfam" id="PF02770">
    <property type="entry name" value="Acyl-CoA_dh_M"/>
    <property type="match status" value="1"/>
</dbReference>
<dbReference type="AlphaFoldDB" id="A0A556B079"/>
<dbReference type="RefSeq" id="WP_143946487.1">
    <property type="nucleotide sequence ID" value="NZ_BAABMB010000001.1"/>
</dbReference>
<dbReference type="SUPFAM" id="SSF56645">
    <property type="entry name" value="Acyl-CoA dehydrogenase NM domain-like"/>
    <property type="match status" value="1"/>
</dbReference>
<evidence type="ECO:0000259" key="10">
    <source>
        <dbReference type="Pfam" id="PF00441"/>
    </source>
</evidence>
<dbReference type="Gene3D" id="2.40.110.10">
    <property type="entry name" value="Butyryl-CoA Dehydrogenase, subunit A, domain 2"/>
    <property type="match status" value="1"/>
</dbReference>
<dbReference type="InterPro" id="IPR036250">
    <property type="entry name" value="AcylCo_DH-like_C"/>
</dbReference>
<keyword evidence="5" id="KW-0274">FAD</keyword>
<feature type="domain" description="Acyl-CoA dehydrogenase/oxidase N-terminal" evidence="12">
    <location>
        <begin position="13"/>
        <end position="123"/>
    </location>
</feature>
<comment type="cofactor">
    <cofactor evidence="1">
        <name>FAD</name>
        <dbReference type="ChEBI" id="CHEBI:57692"/>
    </cofactor>
</comment>
<keyword evidence="4" id="KW-0285">Flavoprotein</keyword>
<evidence type="ECO:0000259" key="11">
    <source>
        <dbReference type="Pfam" id="PF02770"/>
    </source>
</evidence>
<dbReference type="Pfam" id="PF00441">
    <property type="entry name" value="Acyl-CoA_dh_1"/>
    <property type="match status" value="1"/>
</dbReference>
<dbReference type="GO" id="GO:0050660">
    <property type="term" value="F:flavin adenine dinucleotide binding"/>
    <property type="evidence" value="ECO:0007669"/>
    <property type="project" value="InterPro"/>
</dbReference>
<comment type="similarity">
    <text evidence="3">Belongs to the acyl-CoA dehydrogenase family.</text>
</comment>
<evidence type="ECO:0000256" key="3">
    <source>
        <dbReference type="ARBA" id="ARBA00009347"/>
    </source>
</evidence>
<evidence type="ECO:0000313" key="14">
    <source>
        <dbReference type="Proteomes" id="UP000318405"/>
    </source>
</evidence>
<evidence type="ECO:0000256" key="5">
    <source>
        <dbReference type="ARBA" id="ARBA00022827"/>
    </source>
</evidence>
<feature type="domain" description="Acyl-CoA oxidase/dehydrogenase middle" evidence="11">
    <location>
        <begin position="127"/>
        <end position="223"/>
    </location>
</feature>